<organism evidence="2">
    <name type="scientific">Paulinella longichromatophora</name>
    <dbReference type="NCBI Taxonomy" id="1708747"/>
    <lineage>
        <taxon>Eukaryota</taxon>
        <taxon>Sar</taxon>
        <taxon>Rhizaria</taxon>
        <taxon>Cercozoa</taxon>
        <taxon>Imbricatea</taxon>
        <taxon>Silicofilosea</taxon>
        <taxon>Euglyphida</taxon>
        <taxon>Paulinellidae</taxon>
        <taxon>Paulinella</taxon>
    </lineage>
</organism>
<reference evidence="2" key="1">
    <citation type="submission" date="2017-10" db="EMBL/GenBank/DDBJ databases">
        <title>Paulinella longichromatophora chromatophore genome.</title>
        <authorList>
            <person name="Lhee D."/>
            <person name="Yoon H.S."/>
        </authorList>
    </citation>
    <scope>NUCLEOTIDE SEQUENCE</scope>
</reference>
<evidence type="ECO:0000259" key="1">
    <source>
        <dbReference type="Pfam" id="PF04296"/>
    </source>
</evidence>
<dbReference type="EMBL" id="MG264610">
    <property type="protein sequence ID" value="AUG32252.1"/>
    <property type="molecule type" value="Genomic_DNA"/>
</dbReference>
<proteinExistence type="predicted"/>
<geneLocation type="plastid" evidence="2"/>
<dbReference type="InterPro" id="IPR007393">
    <property type="entry name" value="YlxR_dom"/>
</dbReference>
<dbReference type="SUPFAM" id="SSF64376">
    <property type="entry name" value="YlxR-like"/>
    <property type="match status" value="1"/>
</dbReference>
<sequence>MEVYNNLFRFRFCVACRRLVSRCRLVRIIRDYNYGIVLDHGIGRSAYLCYHHTCIMEAYHRKRLQRSLRCQIPDSLYSTLEQRLQRNCCRL</sequence>
<dbReference type="InterPro" id="IPR037465">
    <property type="entry name" value="YlxR"/>
</dbReference>
<dbReference type="Pfam" id="PF04296">
    <property type="entry name" value="YlxR"/>
    <property type="match status" value="1"/>
</dbReference>
<evidence type="ECO:0000313" key="2">
    <source>
        <dbReference type="EMBL" id="AUG32252.1"/>
    </source>
</evidence>
<gene>
    <name evidence="2" type="ORF">PLO_253</name>
</gene>
<dbReference type="PANTHER" id="PTHR34215:SF1">
    <property type="entry name" value="YLXR DOMAIN-CONTAINING PROTEIN"/>
    <property type="match status" value="1"/>
</dbReference>
<protein>
    <recommendedName>
        <fullName evidence="1">YlxR domain-containing protein</fullName>
    </recommendedName>
</protein>
<keyword evidence="2" id="KW-0934">Plastid</keyword>
<name>A0A2H4ZNX8_9EUKA</name>
<dbReference type="InterPro" id="IPR035931">
    <property type="entry name" value="YlxR-like_sf"/>
</dbReference>
<dbReference type="PANTHER" id="PTHR34215">
    <property type="entry name" value="BLL0784 PROTEIN"/>
    <property type="match status" value="1"/>
</dbReference>
<feature type="domain" description="YlxR" evidence="1">
    <location>
        <begin position="11"/>
        <end position="82"/>
    </location>
</feature>
<dbReference type="Gene3D" id="3.30.1230.10">
    <property type="entry name" value="YlxR-like"/>
    <property type="match status" value="1"/>
</dbReference>
<accession>A0A2H4ZNX8</accession>
<dbReference type="AlphaFoldDB" id="A0A2H4ZNX8"/>